<feature type="transmembrane region" description="Helical" evidence="8">
    <location>
        <begin position="354"/>
        <end position="371"/>
    </location>
</feature>
<evidence type="ECO:0000256" key="6">
    <source>
        <dbReference type="ARBA" id="ARBA00022989"/>
    </source>
</evidence>
<evidence type="ECO:0000256" key="4">
    <source>
        <dbReference type="ARBA" id="ARBA00022679"/>
    </source>
</evidence>
<keyword evidence="11" id="KW-1185">Reference proteome</keyword>
<dbReference type="AlphaFoldDB" id="A0A840CAP7"/>
<feature type="transmembrane region" description="Helical" evidence="8">
    <location>
        <begin position="201"/>
        <end position="220"/>
    </location>
</feature>
<comment type="caution">
    <text evidence="10">The sequence shown here is derived from an EMBL/GenBank/DDBJ whole genome shotgun (WGS) entry which is preliminary data.</text>
</comment>
<feature type="transmembrane region" description="Helical" evidence="8">
    <location>
        <begin position="7"/>
        <end position="25"/>
    </location>
</feature>
<sequence>MGATRDYLWLGAILLLALALRLWGLNAPLWYDEILTVETHLRLPWGQMMQGYSMNHHYFFDLQSKLAVAAFGEAIWAIRLPALVFGLGAIAAIWWLARDIAGAAAAHLTGLLLAISYHHIWFSQNARGYTELAFWSALGMILFLRGMKTPARGLWLGYAVVLAAAVFTHLTGAFLFAAQGLVWLAVVLWDAARGRLARPKLLLPLLGYGLGAALTIALYAPLLPSLLQTVGGVAGTSAVDVMQEYQNPLWTIYEAVRSAVGSAGPVIGLVALGMIGLAVLGGGQTHRSAPLFAPLVLLHIVLTMALLSALGMRIWPRFFFADIGFLMLLIVLGVRAVCTGLGALSVPRLSAQRLFTIAAALMIVVSAGLAARNYSAPKQNLAGAFDLVEASRKPGEQVYVVGVVAPAFTGHFGADWVPLTGNADYAAAMAQPGPALVVIAFPARTFRAFPDLDADSEGALTLLHRFPGTLGDGAVLVFRRG</sequence>
<dbReference type="InterPro" id="IPR038731">
    <property type="entry name" value="RgtA/B/C-like"/>
</dbReference>
<comment type="subcellular location">
    <subcellularLocation>
        <location evidence="1">Cell membrane</location>
        <topology evidence="1">Multi-pass membrane protein</topology>
    </subcellularLocation>
</comment>
<accession>A0A840CAP7</accession>
<feature type="transmembrane region" description="Helical" evidence="8">
    <location>
        <begin position="74"/>
        <end position="97"/>
    </location>
</feature>
<dbReference type="PANTHER" id="PTHR33908:SF11">
    <property type="entry name" value="MEMBRANE PROTEIN"/>
    <property type="match status" value="1"/>
</dbReference>
<dbReference type="Proteomes" id="UP000585681">
    <property type="component" value="Unassembled WGS sequence"/>
</dbReference>
<dbReference type="EMBL" id="JACIEQ010000001">
    <property type="protein sequence ID" value="MBB4020638.1"/>
    <property type="molecule type" value="Genomic_DNA"/>
</dbReference>
<proteinExistence type="predicted"/>
<keyword evidence="2" id="KW-1003">Cell membrane</keyword>
<keyword evidence="3" id="KW-0328">Glycosyltransferase</keyword>
<evidence type="ECO:0000259" key="9">
    <source>
        <dbReference type="Pfam" id="PF13231"/>
    </source>
</evidence>
<dbReference type="Pfam" id="PF13231">
    <property type="entry name" value="PMT_2"/>
    <property type="match status" value="1"/>
</dbReference>
<dbReference type="GO" id="GO:0009103">
    <property type="term" value="P:lipopolysaccharide biosynthetic process"/>
    <property type="evidence" value="ECO:0007669"/>
    <property type="project" value="UniProtKB-ARBA"/>
</dbReference>
<feature type="transmembrane region" description="Helical" evidence="8">
    <location>
        <begin position="292"/>
        <end position="312"/>
    </location>
</feature>
<keyword evidence="7 8" id="KW-0472">Membrane</keyword>
<dbReference type="PANTHER" id="PTHR33908">
    <property type="entry name" value="MANNOSYLTRANSFERASE YKCB-RELATED"/>
    <property type="match status" value="1"/>
</dbReference>
<dbReference type="GO" id="GO:0016763">
    <property type="term" value="F:pentosyltransferase activity"/>
    <property type="evidence" value="ECO:0007669"/>
    <property type="project" value="TreeGrafter"/>
</dbReference>
<gene>
    <name evidence="10" type="ORF">GGR17_000429</name>
</gene>
<protein>
    <submittedName>
        <fullName evidence="10">Putative membrane protein</fullName>
    </submittedName>
</protein>
<keyword evidence="5 8" id="KW-0812">Transmembrane</keyword>
<evidence type="ECO:0000313" key="11">
    <source>
        <dbReference type="Proteomes" id="UP000585681"/>
    </source>
</evidence>
<keyword evidence="4" id="KW-0808">Transferase</keyword>
<reference evidence="10" key="1">
    <citation type="submission" date="2020-08" db="EMBL/GenBank/DDBJ databases">
        <title>Genomic Encyclopedia of Type Strains, Phase IV (KMG-IV): sequencing the most valuable type-strain genomes for metagenomic binning, comparative biology and taxonomic classification.</title>
        <authorList>
            <person name="Goeker M."/>
        </authorList>
    </citation>
    <scope>NUCLEOTIDE SEQUENCE [LARGE SCALE GENOMIC DNA]</scope>
    <source>
        <strain evidence="10">DSM 105040</strain>
    </source>
</reference>
<feature type="transmembrane region" description="Helical" evidence="8">
    <location>
        <begin position="318"/>
        <end position="342"/>
    </location>
</feature>
<feature type="transmembrane region" description="Helical" evidence="8">
    <location>
        <begin position="173"/>
        <end position="189"/>
    </location>
</feature>
<dbReference type="InterPro" id="IPR050297">
    <property type="entry name" value="LipidA_mod_glycosyltrf_83"/>
</dbReference>
<feature type="transmembrane region" description="Helical" evidence="8">
    <location>
        <begin position="259"/>
        <end position="280"/>
    </location>
</feature>
<evidence type="ECO:0000256" key="7">
    <source>
        <dbReference type="ARBA" id="ARBA00023136"/>
    </source>
</evidence>
<keyword evidence="6 8" id="KW-1133">Transmembrane helix</keyword>
<evidence type="ECO:0000256" key="2">
    <source>
        <dbReference type="ARBA" id="ARBA00022475"/>
    </source>
</evidence>
<name>A0A840CAP7_9RHOB</name>
<evidence type="ECO:0000313" key="10">
    <source>
        <dbReference type="EMBL" id="MBB4020638.1"/>
    </source>
</evidence>
<feature type="domain" description="Glycosyltransferase RgtA/B/C/D-like" evidence="9">
    <location>
        <begin position="65"/>
        <end position="207"/>
    </location>
</feature>
<evidence type="ECO:0000256" key="1">
    <source>
        <dbReference type="ARBA" id="ARBA00004651"/>
    </source>
</evidence>
<evidence type="ECO:0000256" key="3">
    <source>
        <dbReference type="ARBA" id="ARBA00022676"/>
    </source>
</evidence>
<dbReference type="GO" id="GO:0005886">
    <property type="term" value="C:plasma membrane"/>
    <property type="evidence" value="ECO:0007669"/>
    <property type="project" value="UniProtKB-SubCell"/>
</dbReference>
<evidence type="ECO:0000256" key="5">
    <source>
        <dbReference type="ARBA" id="ARBA00022692"/>
    </source>
</evidence>
<organism evidence="10 11">
    <name type="scientific">Actibacterium naphthalenivorans</name>
    <dbReference type="NCBI Taxonomy" id="1614693"/>
    <lineage>
        <taxon>Bacteria</taxon>
        <taxon>Pseudomonadati</taxon>
        <taxon>Pseudomonadota</taxon>
        <taxon>Alphaproteobacteria</taxon>
        <taxon>Rhodobacterales</taxon>
        <taxon>Roseobacteraceae</taxon>
        <taxon>Actibacterium</taxon>
    </lineage>
</organism>
<dbReference type="RefSeq" id="WP_054538278.1">
    <property type="nucleotide sequence ID" value="NZ_JACIEQ010000001.1"/>
</dbReference>
<evidence type="ECO:0000256" key="8">
    <source>
        <dbReference type="SAM" id="Phobius"/>
    </source>
</evidence>
<feature type="transmembrane region" description="Helical" evidence="8">
    <location>
        <begin position="104"/>
        <end position="122"/>
    </location>
</feature>